<dbReference type="Proteomes" id="UP000537890">
    <property type="component" value="Unassembled WGS sequence"/>
</dbReference>
<keyword evidence="1" id="KW-0805">Transcription regulation</keyword>
<sequence>MRHELADKYIKDSSLNLNEISFLLGFSEISSFSCAFKRWTGSSPRAYRG</sequence>
<dbReference type="Pfam" id="PF12833">
    <property type="entry name" value="HTH_18"/>
    <property type="match status" value="1"/>
</dbReference>
<proteinExistence type="predicted"/>
<evidence type="ECO:0000259" key="4">
    <source>
        <dbReference type="PROSITE" id="PS01124"/>
    </source>
</evidence>
<dbReference type="AlphaFoldDB" id="A0A7Z0SEJ1"/>
<dbReference type="GO" id="GO:0005829">
    <property type="term" value="C:cytosol"/>
    <property type="evidence" value="ECO:0007669"/>
    <property type="project" value="TreeGrafter"/>
</dbReference>
<dbReference type="EMBL" id="JACCHS010000003">
    <property type="protein sequence ID" value="NYT46420.1"/>
    <property type="molecule type" value="Genomic_DNA"/>
</dbReference>
<comment type="caution">
    <text evidence="5">The sequence shown here is derived from an EMBL/GenBank/DDBJ whole genome shotgun (WGS) entry which is preliminary data.</text>
</comment>
<evidence type="ECO:0000313" key="5">
    <source>
        <dbReference type="EMBL" id="NYT46420.1"/>
    </source>
</evidence>
<dbReference type="InterPro" id="IPR009057">
    <property type="entry name" value="Homeodomain-like_sf"/>
</dbReference>
<reference evidence="5 6" key="1">
    <citation type="submission" date="2020-05" db="EMBL/GenBank/DDBJ databases">
        <title>Horizontal transmission and recombination maintain forever young bacterial symbiont genomes.</title>
        <authorList>
            <person name="Russell S.L."/>
            <person name="Pepper-Tunick E."/>
            <person name="Svedberg J."/>
            <person name="Byrne A."/>
            <person name="Ruelas Castillo J."/>
            <person name="Vollmers C."/>
            <person name="Beinart R.A."/>
            <person name="Corbett-Detig R."/>
        </authorList>
    </citation>
    <scope>NUCLEOTIDE SEQUENCE [LARGE SCALE GENOMIC DNA]</scope>
    <source>
        <strain evidence="5">4727-3</strain>
    </source>
</reference>
<dbReference type="PROSITE" id="PS01124">
    <property type="entry name" value="HTH_ARAC_FAMILY_2"/>
    <property type="match status" value="1"/>
</dbReference>
<feature type="domain" description="HTH araC/xylS-type" evidence="4">
    <location>
        <begin position="1"/>
        <end position="49"/>
    </location>
</feature>
<dbReference type="SUPFAM" id="SSF46689">
    <property type="entry name" value="Homeodomain-like"/>
    <property type="match status" value="1"/>
</dbReference>
<keyword evidence="3" id="KW-0804">Transcription</keyword>
<evidence type="ECO:0000256" key="1">
    <source>
        <dbReference type="ARBA" id="ARBA00023015"/>
    </source>
</evidence>
<keyword evidence="2" id="KW-0238">DNA-binding</keyword>
<dbReference type="InterPro" id="IPR020449">
    <property type="entry name" value="Tscrpt_reg_AraC-type_HTH"/>
</dbReference>
<dbReference type="GO" id="GO:0000976">
    <property type="term" value="F:transcription cis-regulatory region binding"/>
    <property type="evidence" value="ECO:0007669"/>
    <property type="project" value="TreeGrafter"/>
</dbReference>
<evidence type="ECO:0000313" key="6">
    <source>
        <dbReference type="Proteomes" id="UP000537890"/>
    </source>
</evidence>
<evidence type="ECO:0000256" key="2">
    <source>
        <dbReference type="ARBA" id="ARBA00023125"/>
    </source>
</evidence>
<accession>A0A7Z0SEJ1</accession>
<dbReference type="PANTHER" id="PTHR47894">
    <property type="entry name" value="HTH-TYPE TRANSCRIPTIONAL REGULATOR GADX"/>
    <property type="match status" value="1"/>
</dbReference>
<gene>
    <name evidence="5" type="ORF">H0A75_00560</name>
</gene>
<dbReference type="InterPro" id="IPR018060">
    <property type="entry name" value="HTH_AraC"/>
</dbReference>
<evidence type="ECO:0000256" key="3">
    <source>
        <dbReference type="ARBA" id="ARBA00023163"/>
    </source>
</evidence>
<dbReference type="PRINTS" id="PR00032">
    <property type="entry name" value="HTHARAC"/>
</dbReference>
<dbReference type="PANTHER" id="PTHR47894:SF4">
    <property type="entry name" value="HTH-TYPE TRANSCRIPTIONAL REGULATOR GADX"/>
    <property type="match status" value="1"/>
</dbReference>
<dbReference type="Gene3D" id="1.10.10.60">
    <property type="entry name" value="Homeodomain-like"/>
    <property type="match status" value="1"/>
</dbReference>
<name>A0A7Z0SEJ1_9GAMM</name>
<protein>
    <submittedName>
        <fullName evidence="5">Helix-turn-helix domain-containing protein</fullName>
    </submittedName>
</protein>
<organism evidence="5 6">
    <name type="scientific">Candidatus Methanofishera endochildressiae</name>
    <dbReference type="NCBI Taxonomy" id="2738884"/>
    <lineage>
        <taxon>Bacteria</taxon>
        <taxon>Pseudomonadati</taxon>
        <taxon>Pseudomonadota</taxon>
        <taxon>Gammaproteobacteria</taxon>
        <taxon>Candidatus Methanofishera</taxon>
    </lineage>
</organism>
<dbReference type="GO" id="GO:0003700">
    <property type="term" value="F:DNA-binding transcription factor activity"/>
    <property type="evidence" value="ECO:0007669"/>
    <property type="project" value="InterPro"/>
</dbReference>